<dbReference type="GO" id="GO:0016614">
    <property type="term" value="F:oxidoreductase activity, acting on CH-OH group of donors"/>
    <property type="evidence" value="ECO:0007669"/>
    <property type="project" value="InterPro"/>
</dbReference>
<dbReference type="Pfam" id="PF00732">
    <property type="entry name" value="GMC_oxred_N"/>
    <property type="match status" value="1"/>
</dbReference>
<feature type="domain" description="Glucose-methanol-choline oxidoreductase C-terminal" evidence="7">
    <location>
        <begin position="370"/>
        <end position="552"/>
    </location>
</feature>
<dbReference type="GO" id="GO:0050660">
    <property type="term" value="F:flavin adenine dinucleotide binding"/>
    <property type="evidence" value="ECO:0007669"/>
    <property type="project" value="InterPro"/>
</dbReference>
<evidence type="ECO:0000256" key="5">
    <source>
        <dbReference type="PIRSR" id="PIRSR000137-2"/>
    </source>
</evidence>
<organism evidence="8 9">
    <name type="scientific">Mesorhizobium plurifarium</name>
    <dbReference type="NCBI Taxonomy" id="69974"/>
    <lineage>
        <taxon>Bacteria</taxon>
        <taxon>Pseudomonadati</taxon>
        <taxon>Pseudomonadota</taxon>
        <taxon>Alphaproteobacteria</taxon>
        <taxon>Hyphomicrobiales</taxon>
        <taxon>Phyllobacteriaceae</taxon>
        <taxon>Mesorhizobium</taxon>
    </lineage>
</organism>
<evidence type="ECO:0000256" key="1">
    <source>
        <dbReference type="ARBA" id="ARBA00001974"/>
    </source>
</evidence>
<feature type="domain" description="Glucose-methanol-choline oxidoreductase N-terminal" evidence="6">
    <location>
        <begin position="3"/>
        <end position="302"/>
    </location>
</feature>
<dbReference type="InterPro" id="IPR000172">
    <property type="entry name" value="GMC_OxRdtase_N"/>
</dbReference>
<dbReference type="Gene3D" id="3.30.410.40">
    <property type="match status" value="1"/>
</dbReference>
<reference evidence="9" key="1">
    <citation type="submission" date="2014-08" db="EMBL/GenBank/DDBJ databases">
        <authorList>
            <person name="Moulin L."/>
        </authorList>
    </citation>
    <scope>NUCLEOTIDE SEQUENCE [LARGE SCALE GENOMIC DNA]</scope>
</reference>
<feature type="binding site" evidence="5">
    <location>
        <begin position="498"/>
        <end position="499"/>
    </location>
    <ligand>
        <name>FAD</name>
        <dbReference type="ChEBI" id="CHEBI:57692"/>
    </ligand>
</feature>
<dbReference type="Proteomes" id="UP000045285">
    <property type="component" value="Unassembled WGS sequence"/>
</dbReference>
<comment type="similarity">
    <text evidence="2">Belongs to the GMC oxidoreductase family.</text>
</comment>
<dbReference type="InterPro" id="IPR012132">
    <property type="entry name" value="GMC_OxRdtase"/>
</dbReference>
<dbReference type="SUPFAM" id="SSF51905">
    <property type="entry name" value="FAD/NAD(P)-binding domain"/>
    <property type="match status" value="1"/>
</dbReference>
<feature type="binding site" evidence="5">
    <location>
        <position position="227"/>
    </location>
    <ligand>
        <name>FAD</name>
        <dbReference type="ChEBI" id="CHEBI:57692"/>
    </ligand>
</feature>
<evidence type="ECO:0000259" key="7">
    <source>
        <dbReference type="Pfam" id="PF05199"/>
    </source>
</evidence>
<dbReference type="AlphaFoldDB" id="A0A090E975"/>
<comment type="cofactor">
    <cofactor evidence="1 5">
        <name>FAD</name>
        <dbReference type="ChEBI" id="CHEBI:57692"/>
    </cofactor>
</comment>
<keyword evidence="3" id="KW-0285">Flavoprotein</keyword>
<evidence type="ECO:0000256" key="4">
    <source>
        <dbReference type="ARBA" id="ARBA00022827"/>
    </source>
</evidence>
<dbReference type="Pfam" id="PF05199">
    <property type="entry name" value="GMC_oxred_C"/>
    <property type="match status" value="1"/>
</dbReference>
<dbReference type="PIRSF" id="PIRSF000137">
    <property type="entry name" value="Alcohol_oxidase"/>
    <property type="match status" value="1"/>
</dbReference>
<dbReference type="EMBL" id="CCMZ01000034">
    <property type="protein sequence ID" value="CDX23851.1"/>
    <property type="molecule type" value="Genomic_DNA"/>
</dbReference>
<gene>
    <name evidence="8" type="ORF">MPL3356_40585</name>
</gene>
<dbReference type="Gene3D" id="3.50.50.60">
    <property type="entry name" value="FAD/NAD(P)-binding domain"/>
    <property type="match status" value="2"/>
</dbReference>
<name>A0A090E975_MESPL</name>
<dbReference type="InterPro" id="IPR036188">
    <property type="entry name" value="FAD/NAD-bd_sf"/>
</dbReference>
<dbReference type="PANTHER" id="PTHR11552:SF147">
    <property type="entry name" value="CHOLINE DEHYDROGENASE, MITOCHONDRIAL"/>
    <property type="match status" value="1"/>
</dbReference>
<evidence type="ECO:0000256" key="2">
    <source>
        <dbReference type="ARBA" id="ARBA00010790"/>
    </source>
</evidence>
<dbReference type="Gene3D" id="3.30.560.10">
    <property type="entry name" value="Glucose Oxidase, domain 3"/>
    <property type="match status" value="1"/>
</dbReference>
<proteinExistence type="inferred from homology"/>
<protein>
    <submittedName>
        <fullName evidence="8">Choline dehydrogenase-like flavoprotein</fullName>
    </submittedName>
</protein>
<accession>A0A090E975</accession>
<evidence type="ECO:0000313" key="8">
    <source>
        <dbReference type="EMBL" id="CDX23851.1"/>
    </source>
</evidence>
<keyword evidence="9" id="KW-1185">Reference proteome</keyword>
<dbReference type="STRING" id="69974.MPLDJ20_50149"/>
<feature type="binding site" evidence="5">
    <location>
        <position position="90"/>
    </location>
    <ligand>
        <name>FAD</name>
        <dbReference type="ChEBI" id="CHEBI:57692"/>
    </ligand>
</feature>
<evidence type="ECO:0000313" key="9">
    <source>
        <dbReference type="Proteomes" id="UP000045285"/>
    </source>
</evidence>
<sequence length="564" mass="61796">MHFDYIIVGGGSAGAVLASRLSEDGTKQVALFEAGPDTPPDDVPDVIADSYPGLSYFDPKYHWTELRVYNRSPKLNAQPAKTAKLEQAKVMGGGSSINGQFAVRGLPHDYDEWEALGLKGWGWEGMLPYLKKLERDLDFDGELHNKAGNIPIRRVFPQEWAGFTKSVLKATEADHPYRPDYNGSFEDGSFPLPLSNENDRRVSTAVGYLHSGARARKNLHIFANAFVEGLASEGTRIVGASVTIGGETRTYRAREVIVAAGALHSPAILMRAGIGPAAQLARLGIEVVADLPGVGENLTDHPHIAVGAHFKKSARLRPGQRRHIFLGVRYSSNLDGCHPGDMLLMPVNRAGWHPLGKAMGALNVCVNKSYSRGRVTLRSPNQTDEPIVDLNMASDGRDLMRLVDGFKRIYRIMTTPDVQAHVNTWFLAGYSDEARALSVRKASNWIKTASAAYAFDYLPFFREALLKRKFGTTDRMHQMMRDDDLIADWVKQSVWSGWHVSGTCKMGSDTDPLAVLDGECRVRGVQGLRVVDASIMPTIIAANTNITTIAIAEKASDIILNSAS</sequence>
<keyword evidence="4 5" id="KW-0274">FAD</keyword>
<dbReference type="PANTHER" id="PTHR11552">
    <property type="entry name" value="GLUCOSE-METHANOL-CHOLINE GMC OXIDOREDUCTASE"/>
    <property type="match status" value="1"/>
</dbReference>
<evidence type="ECO:0000256" key="3">
    <source>
        <dbReference type="ARBA" id="ARBA00022630"/>
    </source>
</evidence>
<dbReference type="InterPro" id="IPR007867">
    <property type="entry name" value="GMC_OxRtase_C"/>
</dbReference>
<dbReference type="SUPFAM" id="SSF54373">
    <property type="entry name" value="FAD-linked reductases, C-terminal domain"/>
    <property type="match status" value="1"/>
</dbReference>
<evidence type="ECO:0000259" key="6">
    <source>
        <dbReference type="Pfam" id="PF00732"/>
    </source>
</evidence>